<evidence type="ECO:0008006" key="7">
    <source>
        <dbReference type="Google" id="ProtNLM"/>
    </source>
</evidence>
<evidence type="ECO:0000256" key="2">
    <source>
        <dbReference type="ARBA" id="ARBA00022840"/>
    </source>
</evidence>
<dbReference type="InterPro" id="IPR013750">
    <property type="entry name" value="GHMP_kinase_C_dom"/>
</dbReference>
<gene>
    <name evidence="5" type="ORF">CHLNCDRAFT_137862</name>
</gene>
<dbReference type="OrthoDB" id="1924968at2759"/>
<organism evidence="6">
    <name type="scientific">Chlorella variabilis</name>
    <name type="common">Green alga</name>
    <dbReference type="NCBI Taxonomy" id="554065"/>
    <lineage>
        <taxon>Eukaryota</taxon>
        <taxon>Viridiplantae</taxon>
        <taxon>Chlorophyta</taxon>
        <taxon>core chlorophytes</taxon>
        <taxon>Trebouxiophyceae</taxon>
        <taxon>Chlorellales</taxon>
        <taxon>Chlorellaceae</taxon>
        <taxon>Chlorella clade</taxon>
        <taxon>Chlorella</taxon>
    </lineage>
</organism>
<dbReference type="Gene3D" id="3.30.230.10">
    <property type="match status" value="1"/>
</dbReference>
<dbReference type="PANTHER" id="PTHR38710">
    <property type="entry name" value="WITH PUTATIVE URIDYL PYROPHOSPHORYLASE-RELATED"/>
    <property type="match status" value="1"/>
</dbReference>
<dbReference type="EMBL" id="GL433836">
    <property type="protein sequence ID" value="EFN59091.1"/>
    <property type="molecule type" value="Genomic_DNA"/>
</dbReference>
<feature type="domain" description="GHMP kinase N-terminal" evidence="3">
    <location>
        <begin position="90"/>
        <end position="183"/>
    </location>
</feature>
<name>E1Z4P2_CHLVA</name>
<keyword evidence="1" id="KW-0547">Nucleotide-binding</keyword>
<proteinExistence type="predicted"/>
<evidence type="ECO:0000259" key="4">
    <source>
        <dbReference type="Pfam" id="PF08544"/>
    </source>
</evidence>
<sequence length="357" mass="38090">MAVQVQPDGTLVSRVHSRIGLLGNPSDGFEGACVSLSLANFYAEVTLAPSAKLRFLPNPECDPLEFGSLAACASHIRGCGYYGGLRLLQAMAKRFLEHCQERGIRLPPSAGNFSLAYRTTIPRQCGLSGSSAIACAALNCLLRHYGVEGAVPPPQRPQLVLSAEQDLGITAGLQDRVVQVYGGLVAMDFSQAAMRQRGYGRYESLDPALLPPLHLIYRRAAAPGKDSGRVHSDVKQRWLAGDESVRRLMQQVAALAEQGVKALRQRDAHRLALLMNENLRLRRLMYGDAVVGADNLAMVKAAASVGAAAKLTGSGGAVVALCPEGPHQAERLWQACEQRGLACEEVVVGPALHAAVP</sequence>
<dbReference type="InterPro" id="IPR036554">
    <property type="entry name" value="GHMP_kinase_C_sf"/>
</dbReference>
<dbReference type="SUPFAM" id="SSF55060">
    <property type="entry name" value="GHMP Kinase, C-terminal domain"/>
    <property type="match status" value="1"/>
</dbReference>
<dbReference type="SUPFAM" id="SSF54211">
    <property type="entry name" value="Ribosomal protein S5 domain 2-like"/>
    <property type="match status" value="1"/>
</dbReference>
<dbReference type="AlphaFoldDB" id="E1Z4P2"/>
<dbReference type="Pfam" id="PF00288">
    <property type="entry name" value="GHMP_kinases_N"/>
    <property type="match status" value="1"/>
</dbReference>
<dbReference type="GO" id="GO:0005524">
    <property type="term" value="F:ATP binding"/>
    <property type="evidence" value="ECO:0007669"/>
    <property type="project" value="UniProtKB-KW"/>
</dbReference>
<evidence type="ECO:0000313" key="5">
    <source>
        <dbReference type="EMBL" id="EFN59091.1"/>
    </source>
</evidence>
<keyword evidence="2" id="KW-0067">ATP-binding</keyword>
<dbReference type="InParanoid" id="E1Z4P2"/>
<dbReference type="Pfam" id="PF08544">
    <property type="entry name" value="GHMP_kinases_C"/>
    <property type="match status" value="1"/>
</dbReference>
<feature type="domain" description="GHMP kinase C-terminal" evidence="4">
    <location>
        <begin position="261"/>
        <end position="336"/>
    </location>
</feature>
<dbReference type="RefSeq" id="XP_005851193.1">
    <property type="nucleotide sequence ID" value="XM_005851131.1"/>
</dbReference>
<dbReference type="InterPro" id="IPR014721">
    <property type="entry name" value="Ribsml_uS5_D2-typ_fold_subgr"/>
</dbReference>
<dbReference type="FunCoup" id="E1Z4P2">
    <property type="interactions" value="99"/>
</dbReference>
<reference evidence="5 6" key="1">
    <citation type="journal article" date="2010" name="Plant Cell">
        <title>The Chlorella variabilis NC64A genome reveals adaptation to photosymbiosis, coevolution with viruses, and cryptic sex.</title>
        <authorList>
            <person name="Blanc G."/>
            <person name="Duncan G."/>
            <person name="Agarkova I."/>
            <person name="Borodovsky M."/>
            <person name="Gurnon J."/>
            <person name="Kuo A."/>
            <person name="Lindquist E."/>
            <person name="Lucas S."/>
            <person name="Pangilinan J."/>
            <person name="Polle J."/>
            <person name="Salamov A."/>
            <person name="Terry A."/>
            <person name="Yamada T."/>
            <person name="Dunigan D.D."/>
            <person name="Grigoriev I.V."/>
            <person name="Claverie J.M."/>
            <person name="Van Etten J.L."/>
        </authorList>
    </citation>
    <scope>NUCLEOTIDE SEQUENCE [LARGE SCALE GENOMIC DNA]</scope>
    <source>
        <strain evidence="5 6">NC64A</strain>
    </source>
</reference>
<dbReference type="eggNOG" id="ENOG502QPXH">
    <property type="taxonomic scope" value="Eukaryota"/>
</dbReference>
<dbReference type="KEGG" id="cvr:CHLNCDRAFT_137862"/>
<dbReference type="PANTHER" id="PTHR38710:SF1">
    <property type="entry name" value="WITH PUTATIVE URIDYL PYROPHOSPHORYLASE-RELATED"/>
    <property type="match status" value="1"/>
</dbReference>
<evidence type="ECO:0000313" key="6">
    <source>
        <dbReference type="Proteomes" id="UP000008141"/>
    </source>
</evidence>
<protein>
    <recommendedName>
        <fullName evidence="7">GHMP kinase N-terminal domain-containing protein</fullName>
    </recommendedName>
</protein>
<evidence type="ECO:0000259" key="3">
    <source>
        <dbReference type="Pfam" id="PF00288"/>
    </source>
</evidence>
<dbReference type="PRINTS" id="PR00959">
    <property type="entry name" value="MEVGALKINASE"/>
</dbReference>
<dbReference type="Proteomes" id="UP000008141">
    <property type="component" value="Unassembled WGS sequence"/>
</dbReference>
<dbReference type="OMA" id="GYQDAYM"/>
<dbReference type="InterPro" id="IPR006204">
    <property type="entry name" value="GHMP_kinase_N_dom"/>
</dbReference>
<keyword evidence="6" id="KW-1185">Reference proteome</keyword>
<evidence type="ECO:0000256" key="1">
    <source>
        <dbReference type="ARBA" id="ARBA00022741"/>
    </source>
</evidence>
<dbReference type="InterPro" id="IPR053034">
    <property type="entry name" value="Glucuronokinase-like"/>
</dbReference>
<dbReference type="GO" id="GO:0019287">
    <property type="term" value="P:isopentenyl diphosphate biosynthetic process, mevalonate pathway"/>
    <property type="evidence" value="ECO:0007669"/>
    <property type="project" value="UniProtKB-UniPathway"/>
</dbReference>
<dbReference type="STRING" id="554065.E1Z4P2"/>
<accession>E1Z4P2</accession>
<dbReference type="UniPathway" id="UPA00057">
    <property type="reaction ID" value="UER00098"/>
</dbReference>
<dbReference type="Gene3D" id="3.30.70.890">
    <property type="entry name" value="GHMP kinase, C-terminal domain"/>
    <property type="match status" value="1"/>
</dbReference>
<dbReference type="InterPro" id="IPR020568">
    <property type="entry name" value="Ribosomal_Su5_D2-typ_SF"/>
</dbReference>
<dbReference type="GeneID" id="17358572"/>